<evidence type="ECO:0000313" key="3">
    <source>
        <dbReference type="Proteomes" id="UP000314294"/>
    </source>
</evidence>
<proteinExistence type="predicted"/>
<reference evidence="2 3" key="1">
    <citation type="submission" date="2019-03" db="EMBL/GenBank/DDBJ databases">
        <title>First draft genome of Liparis tanakae, snailfish: a comprehensive survey of snailfish specific genes.</title>
        <authorList>
            <person name="Kim W."/>
            <person name="Song I."/>
            <person name="Jeong J.-H."/>
            <person name="Kim D."/>
            <person name="Kim S."/>
            <person name="Ryu S."/>
            <person name="Song J.Y."/>
            <person name="Lee S.K."/>
        </authorList>
    </citation>
    <scope>NUCLEOTIDE SEQUENCE [LARGE SCALE GENOMIC DNA]</scope>
    <source>
        <tissue evidence="2">Muscle</tissue>
    </source>
</reference>
<accession>A0A4Z2EQ01</accession>
<feature type="region of interest" description="Disordered" evidence="1">
    <location>
        <begin position="154"/>
        <end position="213"/>
    </location>
</feature>
<evidence type="ECO:0000313" key="2">
    <source>
        <dbReference type="EMBL" id="TNN31017.1"/>
    </source>
</evidence>
<dbReference type="Proteomes" id="UP000314294">
    <property type="component" value="Unassembled WGS sequence"/>
</dbReference>
<sequence length="243" mass="27851">MDPTFKHRMDSDSLYKAFAWPEQNDVLLQNMWESLRALEPKTLRVPAADFVSQPPAIPTAVSILNNLLKEQQEAKRALTIQLLGGLRATNPQVAMVTFLDMDQNHPDELQGVEEVDKGVKANIKIVREERESLLLLQKLMVQAGKLSRCQKVVREANEGRRSGGEKDNEGTTVKTRLPSPTRSRAASPWRRKQRRWRKRRKENKAEEEEGQESRKVVVISRLQRAESYRTTTACLKEQHGVFL</sequence>
<evidence type="ECO:0000256" key="1">
    <source>
        <dbReference type="SAM" id="MobiDB-lite"/>
    </source>
</evidence>
<organism evidence="2 3">
    <name type="scientific">Liparis tanakae</name>
    <name type="common">Tanaka's snailfish</name>
    <dbReference type="NCBI Taxonomy" id="230148"/>
    <lineage>
        <taxon>Eukaryota</taxon>
        <taxon>Metazoa</taxon>
        <taxon>Chordata</taxon>
        <taxon>Craniata</taxon>
        <taxon>Vertebrata</taxon>
        <taxon>Euteleostomi</taxon>
        <taxon>Actinopterygii</taxon>
        <taxon>Neopterygii</taxon>
        <taxon>Teleostei</taxon>
        <taxon>Neoteleostei</taxon>
        <taxon>Acanthomorphata</taxon>
        <taxon>Eupercaria</taxon>
        <taxon>Perciformes</taxon>
        <taxon>Cottioidei</taxon>
        <taxon>Cottales</taxon>
        <taxon>Liparidae</taxon>
        <taxon>Liparis</taxon>
    </lineage>
</organism>
<protein>
    <submittedName>
        <fullName evidence="2">Uncharacterized protein</fullName>
    </submittedName>
</protein>
<gene>
    <name evidence="2" type="ORF">EYF80_058831</name>
</gene>
<dbReference type="AlphaFoldDB" id="A0A4Z2EQ01"/>
<feature type="compositionally biased region" description="Basic and acidic residues" evidence="1">
    <location>
        <begin position="154"/>
        <end position="169"/>
    </location>
</feature>
<feature type="compositionally biased region" description="Basic residues" evidence="1">
    <location>
        <begin position="189"/>
        <end position="202"/>
    </location>
</feature>
<feature type="compositionally biased region" description="Polar residues" evidence="1">
    <location>
        <begin position="170"/>
        <end position="184"/>
    </location>
</feature>
<comment type="caution">
    <text evidence="2">The sequence shown here is derived from an EMBL/GenBank/DDBJ whole genome shotgun (WGS) entry which is preliminary data.</text>
</comment>
<keyword evidence="3" id="KW-1185">Reference proteome</keyword>
<name>A0A4Z2EQ01_9TELE</name>
<dbReference type="EMBL" id="SRLO01003898">
    <property type="protein sequence ID" value="TNN31017.1"/>
    <property type="molecule type" value="Genomic_DNA"/>
</dbReference>